<feature type="non-terminal residue" evidence="1">
    <location>
        <position position="88"/>
    </location>
</feature>
<evidence type="ECO:0000313" key="2">
    <source>
        <dbReference type="Proteomes" id="UP000218113"/>
    </source>
</evidence>
<accession>A0A2A4T1W1</accession>
<comment type="caution">
    <text evidence="1">The sequence shown here is derived from an EMBL/GenBank/DDBJ whole genome shotgun (WGS) entry which is preliminary data.</text>
</comment>
<dbReference type="Proteomes" id="UP000218113">
    <property type="component" value="Unassembled WGS sequence"/>
</dbReference>
<evidence type="ECO:0000313" key="1">
    <source>
        <dbReference type="EMBL" id="PCI27269.1"/>
    </source>
</evidence>
<proteinExistence type="predicted"/>
<name>A0A2A4T1W1_9DELT</name>
<organism evidence="1 2">
    <name type="scientific">SAR324 cluster bacterium</name>
    <dbReference type="NCBI Taxonomy" id="2024889"/>
    <lineage>
        <taxon>Bacteria</taxon>
        <taxon>Deltaproteobacteria</taxon>
        <taxon>SAR324 cluster</taxon>
    </lineage>
</organism>
<dbReference type="AlphaFoldDB" id="A0A2A4T1W1"/>
<gene>
    <name evidence="1" type="ORF">COB67_08935</name>
</gene>
<sequence>MKIGELSNIFKPMQNLNSNLLNSINLPDKRTRVERREDFEKELEDIDLEAIINLKETIQNMHQEEDNIFLWKQKENIENTLIKYIRTI</sequence>
<protein>
    <submittedName>
        <fullName evidence="1">Uncharacterized protein</fullName>
    </submittedName>
</protein>
<dbReference type="EMBL" id="NVSR01000066">
    <property type="protein sequence ID" value="PCI27269.1"/>
    <property type="molecule type" value="Genomic_DNA"/>
</dbReference>
<reference evidence="2" key="1">
    <citation type="submission" date="2017-08" db="EMBL/GenBank/DDBJ databases">
        <title>A dynamic microbial community with high functional redundancy inhabits the cold, oxic subseafloor aquifer.</title>
        <authorList>
            <person name="Tully B.J."/>
            <person name="Wheat C.G."/>
            <person name="Glazer B.T."/>
            <person name="Huber J.A."/>
        </authorList>
    </citation>
    <scope>NUCLEOTIDE SEQUENCE [LARGE SCALE GENOMIC DNA]</scope>
</reference>